<evidence type="ECO:0000313" key="2">
    <source>
        <dbReference type="EMBL" id="KAK0409185.1"/>
    </source>
</evidence>
<dbReference type="PROSITE" id="PS50181">
    <property type="entry name" value="FBOX"/>
    <property type="match status" value="1"/>
</dbReference>
<dbReference type="Pfam" id="PF12937">
    <property type="entry name" value="F-box-like"/>
    <property type="match status" value="1"/>
</dbReference>
<dbReference type="InterPro" id="IPR032675">
    <property type="entry name" value="LRR_dom_sf"/>
</dbReference>
<protein>
    <recommendedName>
        <fullName evidence="1">F-box domain-containing protein</fullName>
    </recommendedName>
</protein>
<dbReference type="InterPro" id="IPR036047">
    <property type="entry name" value="F-box-like_dom_sf"/>
</dbReference>
<accession>A0AA39HPL2</accession>
<comment type="caution">
    <text evidence="2">The sequence shown here is derived from an EMBL/GenBank/DDBJ whole genome shotgun (WGS) entry which is preliminary data.</text>
</comment>
<dbReference type="SUPFAM" id="SSF52047">
    <property type="entry name" value="RNI-like"/>
    <property type="match status" value="1"/>
</dbReference>
<name>A0AA39HPL2_9BILA</name>
<evidence type="ECO:0000313" key="3">
    <source>
        <dbReference type="Proteomes" id="UP001175271"/>
    </source>
</evidence>
<dbReference type="Gene3D" id="3.80.10.10">
    <property type="entry name" value="Ribonuclease Inhibitor"/>
    <property type="match status" value="1"/>
</dbReference>
<keyword evidence="3" id="KW-1185">Reference proteome</keyword>
<sequence length="437" mass="51672">MTTSSLSFNELPEHLIIDIFREVFFDDLLNCILTCKRWKWIIYGTIGFQKDDDIEIRLNADSPKTDKQRLGHCQIAVYTNLTNGDIHKERQLLKEQIPKFLGQTEFKHLISLSLPETAAHHLPFMLYSLPRLKELSIYRVKEAREGLRDLLETLLNYVKKNTNMQRLSFLEQHNQELYDIVPFNYSQFVDVFINRHRFQVLGMPCNPLFDNETLPKIISQLLEWPRMCHVLSYNQAITHPQVATSWPSFQVVPLQRCDYAPKRFTSEHSFLKFFWYSDELWLLVVRLFDVHIEIDCSKAEDSEFFSEYLRIVAVPEEVTVYRKGIHDEFEGLRPGPKERLPFGYQYKEGVLYFVCHVRTDQPEIYDGYTWSFENQPITVTLSTSSEELPDVCYDHPLLNCNIVGTVVRSTKSDLDFPRNFRPLRVVSLREWRRHALF</sequence>
<dbReference type="InterPro" id="IPR001810">
    <property type="entry name" value="F-box_dom"/>
</dbReference>
<gene>
    <name evidence="2" type="ORF">QR680_004391</name>
</gene>
<dbReference type="EMBL" id="JAUCMV010000003">
    <property type="protein sequence ID" value="KAK0409185.1"/>
    <property type="molecule type" value="Genomic_DNA"/>
</dbReference>
<evidence type="ECO:0000259" key="1">
    <source>
        <dbReference type="PROSITE" id="PS50181"/>
    </source>
</evidence>
<reference evidence="2" key="1">
    <citation type="submission" date="2023-06" db="EMBL/GenBank/DDBJ databases">
        <title>Genomic analysis of the entomopathogenic nematode Steinernema hermaphroditum.</title>
        <authorList>
            <person name="Schwarz E.M."/>
            <person name="Heppert J.K."/>
            <person name="Baniya A."/>
            <person name="Schwartz H.T."/>
            <person name="Tan C.-H."/>
            <person name="Antoshechkin I."/>
            <person name="Sternberg P.W."/>
            <person name="Goodrich-Blair H."/>
            <person name="Dillman A.R."/>
        </authorList>
    </citation>
    <scope>NUCLEOTIDE SEQUENCE</scope>
    <source>
        <strain evidence="2">PS9179</strain>
        <tissue evidence="2">Whole animal</tissue>
    </source>
</reference>
<dbReference type="AlphaFoldDB" id="A0AA39HPL2"/>
<organism evidence="2 3">
    <name type="scientific">Steinernema hermaphroditum</name>
    <dbReference type="NCBI Taxonomy" id="289476"/>
    <lineage>
        <taxon>Eukaryota</taxon>
        <taxon>Metazoa</taxon>
        <taxon>Ecdysozoa</taxon>
        <taxon>Nematoda</taxon>
        <taxon>Chromadorea</taxon>
        <taxon>Rhabditida</taxon>
        <taxon>Tylenchina</taxon>
        <taxon>Panagrolaimomorpha</taxon>
        <taxon>Strongyloidoidea</taxon>
        <taxon>Steinernematidae</taxon>
        <taxon>Steinernema</taxon>
    </lineage>
</organism>
<feature type="domain" description="F-box" evidence="1">
    <location>
        <begin position="5"/>
        <end position="51"/>
    </location>
</feature>
<proteinExistence type="predicted"/>
<dbReference type="SUPFAM" id="SSF81383">
    <property type="entry name" value="F-box domain"/>
    <property type="match status" value="1"/>
</dbReference>
<dbReference type="Proteomes" id="UP001175271">
    <property type="component" value="Unassembled WGS sequence"/>
</dbReference>